<protein>
    <submittedName>
        <fullName evidence="1">Uncharacterized protein</fullName>
    </submittedName>
</protein>
<proteinExistence type="predicted"/>
<organism evidence="1">
    <name type="scientific">Arundo donax</name>
    <name type="common">Giant reed</name>
    <name type="synonym">Donax arundinaceus</name>
    <dbReference type="NCBI Taxonomy" id="35708"/>
    <lineage>
        <taxon>Eukaryota</taxon>
        <taxon>Viridiplantae</taxon>
        <taxon>Streptophyta</taxon>
        <taxon>Embryophyta</taxon>
        <taxon>Tracheophyta</taxon>
        <taxon>Spermatophyta</taxon>
        <taxon>Magnoliopsida</taxon>
        <taxon>Liliopsida</taxon>
        <taxon>Poales</taxon>
        <taxon>Poaceae</taxon>
        <taxon>PACMAD clade</taxon>
        <taxon>Arundinoideae</taxon>
        <taxon>Arundineae</taxon>
        <taxon>Arundo</taxon>
    </lineage>
</organism>
<evidence type="ECO:0000313" key="1">
    <source>
        <dbReference type="EMBL" id="JAD57880.1"/>
    </source>
</evidence>
<accession>A0A0A9B9H1</accession>
<dbReference type="EMBL" id="GBRH01240015">
    <property type="protein sequence ID" value="JAD57880.1"/>
    <property type="molecule type" value="Transcribed_RNA"/>
</dbReference>
<reference evidence="1" key="2">
    <citation type="journal article" date="2015" name="Data Brief">
        <title>Shoot transcriptome of the giant reed, Arundo donax.</title>
        <authorList>
            <person name="Barrero R.A."/>
            <person name="Guerrero F.D."/>
            <person name="Moolhuijzen P."/>
            <person name="Goolsby J.A."/>
            <person name="Tidwell J."/>
            <person name="Bellgard S.E."/>
            <person name="Bellgard M.I."/>
        </authorList>
    </citation>
    <scope>NUCLEOTIDE SEQUENCE</scope>
    <source>
        <tissue evidence="1">Shoot tissue taken approximately 20 cm above the soil surface</tissue>
    </source>
</reference>
<dbReference type="AlphaFoldDB" id="A0A0A9B9H1"/>
<sequence>MQGKMFARNINPLYTASKTISRRGPKGGHVFRV</sequence>
<name>A0A0A9B9H1_ARUDO</name>
<reference evidence="1" key="1">
    <citation type="submission" date="2014-09" db="EMBL/GenBank/DDBJ databases">
        <authorList>
            <person name="Magalhaes I.L.F."/>
            <person name="Oliveira U."/>
            <person name="Santos F.R."/>
            <person name="Vidigal T.H.D.A."/>
            <person name="Brescovit A.D."/>
            <person name="Santos A.J."/>
        </authorList>
    </citation>
    <scope>NUCLEOTIDE SEQUENCE</scope>
    <source>
        <tissue evidence="1">Shoot tissue taken approximately 20 cm above the soil surface</tissue>
    </source>
</reference>